<accession>A0ABN0XN19</accession>
<keyword evidence="2" id="KW-1185">Reference proteome</keyword>
<gene>
    <name evidence="1" type="ORF">GCM10010319_52590</name>
</gene>
<evidence type="ECO:0000313" key="1">
    <source>
        <dbReference type="EMBL" id="GAA0368143.1"/>
    </source>
</evidence>
<dbReference type="EMBL" id="BAAABW010000026">
    <property type="protein sequence ID" value="GAA0368143.1"/>
    <property type="molecule type" value="Genomic_DNA"/>
</dbReference>
<comment type="caution">
    <text evidence="1">The sequence shown here is derived from an EMBL/GenBank/DDBJ whole genome shotgun (WGS) entry which is preliminary data.</text>
</comment>
<organism evidence="1 2">
    <name type="scientific">Streptomyces blastmyceticus</name>
    <dbReference type="NCBI Taxonomy" id="68180"/>
    <lineage>
        <taxon>Bacteria</taxon>
        <taxon>Bacillati</taxon>
        <taxon>Actinomycetota</taxon>
        <taxon>Actinomycetes</taxon>
        <taxon>Kitasatosporales</taxon>
        <taxon>Streptomycetaceae</taxon>
        <taxon>Streptomyces</taxon>
    </lineage>
</organism>
<name>A0ABN0XN19_9ACTN</name>
<proteinExistence type="predicted"/>
<reference evidence="1 2" key="1">
    <citation type="journal article" date="2019" name="Int. J. Syst. Evol. Microbiol.">
        <title>The Global Catalogue of Microorganisms (GCM) 10K type strain sequencing project: providing services to taxonomists for standard genome sequencing and annotation.</title>
        <authorList>
            <consortium name="The Broad Institute Genomics Platform"/>
            <consortium name="The Broad Institute Genome Sequencing Center for Infectious Disease"/>
            <person name="Wu L."/>
            <person name="Ma J."/>
        </authorList>
    </citation>
    <scope>NUCLEOTIDE SEQUENCE [LARGE SCALE GENOMIC DNA]</scope>
    <source>
        <strain evidence="1 2">JCM 4565</strain>
    </source>
</reference>
<dbReference type="Proteomes" id="UP001500063">
    <property type="component" value="Unassembled WGS sequence"/>
</dbReference>
<sequence>MDAFDAGKGDVGGIGHMLTRGQRADREIVEDLTSELAVLDRAVVVATCTTTLGRSTSHVSVK</sequence>
<dbReference type="RefSeq" id="WP_344121523.1">
    <property type="nucleotide sequence ID" value="NZ_BAAABW010000026.1"/>
</dbReference>
<evidence type="ECO:0000313" key="2">
    <source>
        <dbReference type="Proteomes" id="UP001500063"/>
    </source>
</evidence>
<protein>
    <submittedName>
        <fullName evidence="1">Uncharacterized protein</fullName>
    </submittedName>
</protein>